<comment type="caution">
    <text evidence="3">The sequence shown here is derived from an EMBL/GenBank/DDBJ whole genome shotgun (WGS) entry which is preliminary data.</text>
</comment>
<dbReference type="InterPro" id="IPR029058">
    <property type="entry name" value="AB_hydrolase_fold"/>
</dbReference>
<reference evidence="3 4" key="1">
    <citation type="submission" date="2021-02" db="EMBL/GenBank/DDBJ databases">
        <authorList>
            <person name="Park J.-S."/>
        </authorList>
    </citation>
    <scope>NUCLEOTIDE SEQUENCE [LARGE SCALE GENOMIC DNA]</scope>
    <source>
        <strain evidence="3 4">188UL20-2</strain>
    </source>
</reference>
<proteinExistence type="predicted"/>
<dbReference type="SUPFAM" id="SSF53474">
    <property type="entry name" value="alpha/beta-Hydrolases"/>
    <property type="match status" value="1"/>
</dbReference>
<dbReference type="Gene3D" id="3.40.50.1820">
    <property type="entry name" value="alpha/beta hydrolase"/>
    <property type="match status" value="1"/>
</dbReference>
<protein>
    <submittedName>
        <fullName evidence="3">Alpha/beta fold hydrolase</fullName>
    </submittedName>
</protein>
<dbReference type="InterPro" id="IPR000073">
    <property type="entry name" value="AB_hydrolase_1"/>
</dbReference>
<dbReference type="PRINTS" id="PR00111">
    <property type="entry name" value="ABHYDROLASE"/>
</dbReference>
<dbReference type="PANTHER" id="PTHR46118">
    <property type="entry name" value="PROTEIN ABHD11"/>
    <property type="match status" value="1"/>
</dbReference>
<dbReference type="EMBL" id="JAFEUM010000003">
    <property type="protein sequence ID" value="MBM7036524.1"/>
    <property type="molecule type" value="Genomic_DNA"/>
</dbReference>
<gene>
    <name evidence="3" type="ORF">JQC93_08890</name>
</gene>
<dbReference type="PANTHER" id="PTHR46118:SF4">
    <property type="entry name" value="PROTEIN ABHD11"/>
    <property type="match status" value="1"/>
</dbReference>
<dbReference type="GO" id="GO:0016787">
    <property type="term" value="F:hydrolase activity"/>
    <property type="evidence" value="ECO:0007669"/>
    <property type="project" value="UniProtKB-KW"/>
</dbReference>
<name>A0ABS2HKD0_9VIBR</name>
<feature type="domain" description="AB hydrolase-1" evidence="2">
    <location>
        <begin position="13"/>
        <end position="245"/>
    </location>
</feature>
<dbReference type="InterPro" id="IPR000639">
    <property type="entry name" value="Epox_hydrolase-like"/>
</dbReference>
<keyword evidence="4" id="KW-1185">Reference proteome</keyword>
<evidence type="ECO:0000313" key="4">
    <source>
        <dbReference type="Proteomes" id="UP000809621"/>
    </source>
</evidence>
<dbReference type="Proteomes" id="UP000809621">
    <property type="component" value="Unassembled WGS sequence"/>
</dbReference>
<accession>A0ABS2HKD0</accession>
<dbReference type="Pfam" id="PF12697">
    <property type="entry name" value="Abhydrolase_6"/>
    <property type="match status" value="1"/>
</dbReference>
<evidence type="ECO:0000259" key="2">
    <source>
        <dbReference type="Pfam" id="PF12697"/>
    </source>
</evidence>
<sequence length="252" mass="27960">MLHYKIDGQGEPIVLLHGLFGSLDNLGVIARQLAQNYQVISIDLPNHGRSEHIDSVSYTDMANRVHQCMTELGIDRYSVVGHSMGGKVAMRMAHLFPDSIQKLAVLDMAPVAYTVARHTQVLKALNAVVDAVPSSRSDALKVMAQHLDDQGVIQFLGKSLHKQDAGFGWRFNVATLEKEYWSILGWEQQAPNTLPTLMVIGGDSDYVQQQHQAQIVAQFPAVKAHVISNAGHWLHAEKPQQVARAIERFLSR</sequence>
<keyword evidence="1 3" id="KW-0378">Hydrolase</keyword>
<organism evidence="3 4">
    <name type="scientific">Vibrio ulleungensis</name>
    <dbReference type="NCBI Taxonomy" id="2807619"/>
    <lineage>
        <taxon>Bacteria</taxon>
        <taxon>Pseudomonadati</taxon>
        <taxon>Pseudomonadota</taxon>
        <taxon>Gammaproteobacteria</taxon>
        <taxon>Vibrionales</taxon>
        <taxon>Vibrionaceae</taxon>
        <taxon>Vibrio</taxon>
    </lineage>
</organism>
<dbReference type="RefSeq" id="WP_205158106.1">
    <property type="nucleotide sequence ID" value="NZ_JAFEUM010000003.1"/>
</dbReference>
<evidence type="ECO:0000256" key="1">
    <source>
        <dbReference type="ARBA" id="ARBA00022801"/>
    </source>
</evidence>
<dbReference type="PRINTS" id="PR00412">
    <property type="entry name" value="EPOXHYDRLASE"/>
</dbReference>
<evidence type="ECO:0000313" key="3">
    <source>
        <dbReference type="EMBL" id="MBM7036524.1"/>
    </source>
</evidence>